<keyword evidence="14" id="KW-1185">Reference proteome</keyword>
<dbReference type="SUPFAM" id="SSF48113">
    <property type="entry name" value="Heme-dependent peroxidases"/>
    <property type="match status" value="1"/>
</dbReference>
<dbReference type="GO" id="GO:0140825">
    <property type="term" value="F:lactoperoxidase activity"/>
    <property type="evidence" value="ECO:0007669"/>
    <property type="project" value="UniProtKB-EC"/>
</dbReference>
<evidence type="ECO:0000256" key="7">
    <source>
        <dbReference type="ARBA" id="ARBA00023002"/>
    </source>
</evidence>
<comment type="cofactor">
    <cofactor evidence="2">
        <name>heme b</name>
        <dbReference type="ChEBI" id="CHEBI:60344"/>
    </cofactor>
</comment>
<dbReference type="EMBL" id="QJKJ01000445">
    <property type="protein sequence ID" value="RDY12564.1"/>
    <property type="molecule type" value="Genomic_DNA"/>
</dbReference>
<dbReference type="GO" id="GO:0006979">
    <property type="term" value="P:response to oxidative stress"/>
    <property type="evidence" value="ECO:0007669"/>
    <property type="project" value="InterPro"/>
</dbReference>
<evidence type="ECO:0000256" key="4">
    <source>
        <dbReference type="ARBA" id="ARBA00022559"/>
    </source>
</evidence>
<comment type="cofactor">
    <cofactor evidence="9">
        <name>Ca(2+)</name>
        <dbReference type="ChEBI" id="CHEBI:29108"/>
    </cofactor>
    <text evidence="9">Binds 2 calcium ions per subunit.</text>
</comment>
<evidence type="ECO:0000256" key="6">
    <source>
        <dbReference type="ARBA" id="ARBA00022723"/>
    </source>
</evidence>
<evidence type="ECO:0000256" key="11">
    <source>
        <dbReference type="SAM" id="SignalP"/>
    </source>
</evidence>
<evidence type="ECO:0000256" key="5">
    <source>
        <dbReference type="ARBA" id="ARBA00022617"/>
    </source>
</evidence>
<accession>A0A371IC57</accession>
<keyword evidence="7" id="KW-0560">Oxidoreductase</keyword>
<gene>
    <name evidence="13" type="primary">PER72</name>
    <name evidence="13" type="ORF">CR513_02613</name>
</gene>
<dbReference type="OrthoDB" id="1742192at2759"/>
<comment type="caution">
    <text evidence="13">The sequence shown here is derived from an EMBL/GenBank/DDBJ whole genome shotgun (WGS) entry which is preliminary data.</text>
</comment>
<dbReference type="Pfam" id="PF00141">
    <property type="entry name" value="peroxidase"/>
    <property type="match status" value="1"/>
</dbReference>
<feature type="chain" id="PRO_5017058907" description="peroxidase" evidence="11">
    <location>
        <begin position="33"/>
        <end position="189"/>
    </location>
</feature>
<organism evidence="13 14">
    <name type="scientific">Mucuna pruriens</name>
    <name type="common">Velvet bean</name>
    <name type="synonym">Dolichos pruriens</name>
    <dbReference type="NCBI Taxonomy" id="157652"/>
    <lineage>
        <taxon>Eukaryota</taxon>
        <taxon>Viridiplantae</taxon>
        <taxon>Streptophyta</taxon>
        <taxon>Embryophyta</taxon>
        <taxon>Tracheophyta</taxon>
        <taxon>Spermatophyta</taxon>
        <taxon>Magnoliopsida</taxon>
        <taxon>eudicotyledons</taxon>
        <taxon>Gunneridae</taxon>
        <taxon>Pentapetalae</taxon>
        <taxon>rosids</taxon>
        <taxon>fabids</taxon>
        <taxon>Fabales</taxon>
        <taxon>Fabaceae</taxon>
        <taxon>Papilionoideae</taxon>
        <taxon>50 kb inversion clade</taxon>
        <taxon>NPAAA clade</taxon>
        <taxon>indigoferoid/millettioid clade</taxon>
        <taxon>Phaseoleae</taxon>
        <taxon>Mucuna</taxon>
    </lineage>
</organism>
<feature type="signal peptide" evidence="11">
    <location>
        <begin position="1"/>
        <end position="32"/>
    </location>
</feature>
<dbReference type="InterPro" id="IPR000823">
    <property type="entry name" value="Peroxidase_pln"/>
</dbReference>
<dbReference type="InterPro" id="IPR002016">
    <property type="entry name" value="Haem_peroxidase"/>
</dbReference>
<keyword evidence="6 9" id="KW-0479">Metal-binding</keyword>
<dbReference type="GO" id="GO:0020037">
    <property type="term" value="F:heme binding"/>
    <property type="evidence" value="ECO:0007669"/>
    <property type="project" value="InterPro"/>
</dbReference>
<dbReference type="PRINTS" id="PR00461">
    <property type="entry name" value="PLPEROXIDASE"/>
</dbReference>
<keyword evidence="11" id="KW-0732">Signal</keyword>
<feature type="domain" description="Plant heme peroxidase family profile" evidence="12">
    <location>
        <begin position="114"/>
        <end position="178"/>
    </location>
</feature>
<feature type="binding site" evidence="9">
    <location>
        <position position="119"/>
    </location>
    <ligand>
        <name>Ca(2+)</name>
        <dbReference type="ChEBI" id="CHEBI:29108"/>
        <label>1</label>
    </ligand>
</feature>
<evidence type="ECO:0000256" key="10">
    <source>
        <dbReference type="RuleBase" id="RU004241"/>
    </source>
</evidence>
<proteinExistence type="inferred from homology"/>
<evidence type="ECO:0000313" key="13">
    <source>
        <dbReference type="EMBL" id="RDY12564.1"/>
    </source>
</evidence>
<evidence type="ECO:0000256" key="9">
    <source>
        <dbReference type="PIRSR" id="PIRSR600823-3"/>
    </source>
</evidence>
<name>A0A371IC57_MUCPR</name>
<keyword evidence="9" id="KW-0106">Calcium</keyword>
<comment type="similarity">
    <text evidence="10">Belongs to the peroxidase family.</text>
</comment>
<dbReference type="GO" id="GO:0046872">
    <property type="term" value="F:metal ion binding"/>
    <property type="evidence" value="ECO:0007669"/>
    <property type="project" value="UniProtKB-KW"/>
</dbReference>
<protein>
    <recommendedName>
        <fullName evidence="3">peroxidase</fullName>
        <ecNumber evidence="3">1.11.1.7</ecNumber>
    </recommendedName>
</protein>
<feature type="non-terminal residue" evidence="13">
    <location>
        <position position="1"/>
    </location>
</feature>
<dbReference type="AlphaFoldDB" id="A0A371IC57"/>
<dbReference type="InterPro" id="IPR010255">
    <property type="entry name" value="Haem_peroxidase_sf"/>
</dbReference>
<dbReference type="Gene3D" id="1.10.520.10">
    <property type="match status" value="1"/>
</dbReference>
<dbReference type="EC" id="1.11.1.7" evidence="3"/>
<feature type="binding site" evidence="9">
    <location>
        <position position="115"/>
    </location>
    <ligand>
        <name>Ca(2+)</name>
        <dbReference type="ChEBI" id="CHEBI:29108"/>
        <label>1</label>
    </ligand>
</feature>
<evidence type="ECO:0000256" key="2">
    <source>
        <dbReference type="ARBA" id="ARBA00001970"/>
    </source>
</evidence>
<comment type="catalytic activity">
    <reaction evidence="1">
        <text>2 a phenolic donor + H2O2 = 2 a phenolic radical donor + 2 H2O</text>
        <dbReference type="Rhea" id="RHEA:56136"/>
        <dbReference type="ChEBI" id="CHEBI:15377"/>
        <dbReference type="ChEBI" id="CHEBI:16240"/>
        <dbReference type="ChEBI" id="CHEBI:139520"/>
        <dbReference type="ChEBI" id="CHEBI:139521"/>
        <dbReference type="EC" id="1.11.1.7"/>
    </reaction>
</comment>
<evidence type="ECO:0000256" key="8">
    <source>
        <dbReference type="ARBA" id="ARBA00023004"/>
    </source>
</evidence>
<evidence type="ECO:0000259" key="12">
    <source>
        <dbReference type="PROSITE" id="PS50873"/>
    </source>
</evidence>
<feature type="binding site" evidence="9">
    <location>
        <position position="117"/>
    </location>
    <ligand>
        <name>Ca(2+)</name>
        <dbReference type="ChEBI" id="CHEBI:29108"/>
        <label>1</label>
    </ligand>
</feature>
<evidence type="ECO:0000256" key="1">
    <source>
        <dbReference type="ARBA" id="ARBA00000189"/>
    </source>
</evidence>
<feature type="binding site" evidence="9">
    <location>
        <position position="131"/>
    </location>
    <ligand>
        <name>Ca(2+)</name>
        <dbReference type="ChEBI" id="CHEBI:29108"/>
        <label>1</label>
    </ligand>
</feature>
<dbReference type="Proteomes" id="UP000257109">
    <property type="component" value="Unassembled WGS sequence"/>
</dbReference>
<keyword evidence="5" id="KW-0349">Heme</keyword>
<evidence type="ECO:0000256" key="3">
    <source>
        <dbReference type="ARBA" id="ARBA00012313"/>
    </source>
</evidence>
<keyword evidence="8" id="KW-0408">Iron</keyword>
<dbReference type="PROSITE" id="PS50873">
    <property type="entry name" value="PEROXIDASE_4"/>
    <property type="match status" value="1"/>
</dbReference>
<evidence type="ECO:0000313" key="14">
    <source>
        <dbReference type="Proteomes" id="UP000257109"/>
    </source>
</evidence>
<dbReference type="PANTHER" id="PTHR31388:SF150">
    <property type="entry name" value="PEROXIDASE"/>
    <property type="match status" value="1"/>
</dbReference>
<keyword evidence="4 13" id="KW-0575">Peroxidase</keyword>
<sequence length="189" mass="20894">MCRIGRYRTHHHCPTSRLLLLLVVTDLTTTSCFLLPSFKQEEAFSASKPNQTQARILSTTDLCFQNTEYLYDTRFHREMVLNCHESAIYILAPLRYATVYGCSDATIVLGAVGKGCDASLLLDSSGGIISEKGSNPNRNSARGFEVIDAIKAALERECPSIVSCADILTLAIRDSIVLDMSVEDKREII</sequence>
<dbReference type="STRING" id="157652.A0A371IC57"/>
<dbReference type="PANTHER" id="PTHR31388">
    <property type="entry name" value="PEROXIDASE 72-RELATED"/>
    <property type="match status" value="1"/>
</dbReference>
<reference evidence="13" key="1">
    <citation type="submission" date="2018-05" db="EMBL/GenBank/DDBJ databases">
        <title>Draft genome of Mucuna pruriens seed.</title>
        <authorList>
            <person name="Nnadi N.E."/>
            <person name="Vos R."/>
            <person name="Hasami M.H."/>
            <person name="Devisetty U.K."/>
            <person name="Aguiy J.C."/>
        </authorList>
    </citation>
    <scope>NUCLEOTIDE SEQUENCE [LARGE SCALE GENOMIC DNA]</scope>
    <source>
        <strain evidence="13">JCA_2017</strain>
    </source>
</reference>